<gene>
    <name evidence="2" type="ORF">FA15DRAFT_676373</name>
</gene>
<name>A0A5C3KB10_COPMA</name>
<dbReference type="OrthoDB" id="3114107at2759"/>
<accession>A0A5C3KB10</accession>
<keyword evidence="1" id="KW-0732">Signal</keyword>
<dbReference type="EMBL" id="ML210583">
    <property type="protein sequence ID" value="TFK17022.1"/>
    <property type="molecule type" value="Genomic_DNA"/>
</dbReference>
<evidence type="ECO:0000313" key="2">
    <source>
        <dbReference type="EMBL" id="TFK17022.1"/>
    </source>
</evidence>
<protein>
    <submittedName>
        <fullName evidence="2">Uncharacterized protein</fullName>
    </submittedName>
</protein>
<reference evidence="2 3" key="1">
    <citation type="journal article" date="2019" name="Nat. Ecol. Evol.">
        <title>Megaphylogeny resolves global patterns of mushroom evolution.</title>
        <authorList>
            <person name="Varga T."/>
            <person name="Krizsan K."/>
            <person name="Foldi C."/>
            <person name="Dima B."/>
            <person name="Sanchez-Garcia M."/>
            <person name="Sanchez-Ramirez S."/>
            <person name="Szollosi G.J."/>
            <person name="Szarkandi J.G."/>
            <person name="Papp V."/>
            <person name="Albert L."/>
            <person name="Andreopoulos W."/>
            <person name="Angelini C."/>
            <person name="Antonin V."/>
            <person name="Barry K.W."/>
            <person name="Bougher N.L."/>
            <person name="Buchanan P."/>
            <person name="Buyck B."/>
            <person name="Bense V."/>
            <person name="Catcheside P."/>
            <person name="Chovatia M."/>
            <person name="Cooper J."/>
            <person name="Damon W."/>
            <person name="Desjardin D."/>
            <person name="Finy P."/>
            <person name="Geml J."/>
            <person name="Haridas S."/>
            <person name="Hughes K."/>
            <person name="Justo A."/>
            <person name="Karasinski D."/>
            <person name="Kautmanova I."/>
            <person name="Kiss B."/>
            <person name="Kocsube S."/>
            <person name="Kotiranta H."/>
            <person name="LaButti K.M."/>
            <person name="Lechner B.E."/>
            <person name="Liimatainen K."/>
            <person name="Lipzen A."/>
            <person name="Lukacs Z."/>
            <person name="Mihaltcheva S."/>
            <person name="Morgado L.N."/>
            <person name="Niskanen T."/>
            <person name="Noordeloos M.E."/>
            <person name="Ohm R.A."/>
            <person name="Ortiz-Santana B."/>
            <person name="Ovrebo C."/>
            <person name="Racz N."/>
            <person name="Riley R."/>
            <person name="Savchenko A."/>
            <person name="Shiryaev A."/>
            <person name="Soop K."/>
            <person name="Spirin V."/>
            <person name="Szebenyi C."/>
            <person name="Tomsovsky M."/>
            <person name="Tulloss R.E."/>
            <person name="Uehling J."/>
            <person name="Grigoriev I.V."/>
            <person name="Vagvolgyi C."/>
            <person name="Papp T."/>
            <person name="Martin F.M."/>
            <person name="Miettinen O."/>
            <person name="Hibbett D.S."/>
            <person name="Nagy L.G."/>
        </authorList>
    </citation>
    <scope>NUCLEOTIDE SEQUENCE [LARGE SCALE GENOMIC DNA]</scope>
    <source>
        <strain evidence="2 3">CBS 121175</strain>
    </source>
</reference>
<feature type="signal peptide" evidence="1">
    <location>
        <begin position="1"/>
        <end position="19"/>
    </location>
</feature>
<keyword evidence="3" id="KW-1185">Reference proteome</keyword>
<dbReference type="Proteomes" id="UP000307440">
    <property type="component" value="Unassembled WGS sequence"/>
</dbReference>
<proteinExistence type="predicted"/>
<organism evidence="2 3">
    <name type="scientific">Coprinopsis marcescibilis</name>
    <name type="common">Agaric fungus</name>
    <name type="synonym">Psathyrella marcescibilis</name>
    <dbReference type="NCBI Taxonomy" id="230819"/>
    <lineage>
        <taxon>Eukaryota</taxon>
        <taxon>Fungi</taxon>
        <taxon>Dikarya</taxon>
        <taxon>Basidiomycota</taxon>
        <taxon>Agaricomycotina</taxon>
        <taxon>Agaricomycetes</taxon>
        <taxon>Agaricomycetidae</taxon>
        <taxon>Agaricales</taxon>
        <taxon>Agaricineae</taxon>
        <taxon>Psathyrellaceae</taxon>
        <taxon>Coprinopsis</taxon>
    </lineage>
</organism>
<dbReference type="AlphaFoldDB" id="A0A5C3KB10"/>
<sequence>MRFSTIVALPLLLAGFAMAQGKFDVDSLSARDWTAQEESLAARAESLTDFSTRELVEEVLERRGSCPAGFYFDPPRNRCCSRRTNCK</sequence>
<evidence type="ECO:0000256" key="1">
    <source>
        <dbReference type="SAM" id="SignalP"/>
    </source>
</evidence>
<evidence type="ECO:0000313" key="3">
    <source>
        <dbReference type="Proteomes" id="UP000307440"/>
    </source>
</evidence>
<feature type="chain" id="PRO_5022718962" evidence="1">
    <location>
        <begin position="20"/>
        <end position="87"/>
    </location>
</feature>